<dbReference type="InterPro" id="IPR025588">
    <property type="entry name" value="YcxB-like_C"/>
</dbReference>
<evidence type="ECO:0000256" key="1">
    <source>
        <dbReference type="SAM" id="Phobius"/>
    </source>
</evidence>
<dbReference type="AlphaFoldDB" id="A0A9W4VS43"/>
<dbReference type="Proteomes" id="UP001152467">
    <property type="component" value="Unassembled WGS sequence"/>
</dbReference>
<feature type="transmembrane region" description="Helical" evidence="1">
    <location>
        <begin position="52"/>
        <end position="70"/>
    </location>
</feature>
<dbReference type="RefSeq" id="WP_261626475.1">
    <property type="nucleotide sequence ID" value="NZ_CAMAPC010000008.1"/>
</dbReference>
<accession>A0A9W4VS43</accession>
<feature type="domain" description="YcxB-like C-terminal" evidence="2">
    <location>
        <begin position="93"/>
        <end position="146"/>
    </location>
</feature>
<keyword evidence="1" id="KW-0472">Membrane</keyword>
<reference evidence="3" key="1">
    <citation type="submission" date="2022-07" db="EMBL/GenBank/DDBJ databases">
        <authorList>
            <person name="Criscuolo A."/>
        </authorList>
    </citation>
    <scope>NUCLEOTIDE SEQUENCE</scope>
    <source>
        <strain evidence="3">CIP111854</strain>
    </source>
</reference>
<evidence type="ECO:0000313" key="4">
    <source>
        <dbReference type="Proteomes" id="UP001152467"/>
    </source>
</evidence>
<keyword evidence="1" id="KW-0812">Transmembrane</keyword>
<name>A0A9W4VS43_9GAMM</name>
<proteinExistence type="predicted"/>
<dbReference type="EMBL" id="CAMAPC010000008">
    <property type="protein sequence ID" value="CAH9059160.1"/>
    <property type="molecule type" value="Genomic_DNA"/>
</dbReference>
<organism evidence="3 4">
    <name type="scientific">Pseudoalteromonas holothuriae</name>
    <dbReference type="NCBI Taxonomy" id="2963714"/>
    <lineage>
        <taxon>Bacteria</taxon>
        <taxon>Pseudomonadati</taxon>
        <taxon>Pseudomonadota</taxon>
        <taxon>Gammaproteobacteria</taxon>
        <taxon>Alteromonadales</taxon>
        <taxon>Pseudoalteromonadaceae</taxon>
        <taxon>Pseudoalteromonas</taxon>
    </lineage>
</organism>
<gene>
    <name evidence="3" type="ORF">PSECIP111854_02345</name>
</gene>
<comment type="caution">
    <text evidence="3">The sequence shown here is derived from an EMBL/GenBank/DDBJ whole genome shotgun (WGS) entry which is preliminary data.</text>
</comment>
<sequence>MFTEKFTLDKSYFAECFNESVAFSDKAKLKYPLLIFLMFLSVLSWYLLNKPYLASFLAVIAILEVIAFTYKRPWWITRQMLSRASGSIVTLHIDNDGIKAVNPYKKYHFSWLEITQATKTEKGIILKTKKGMQYISKAAISSEGYSFILAKTKI</sequence>
<feature type="transmembrane region" description="Helical" evidence="1">
    <location>
        <begin position="29"/>
        <end position="46"/>
    </location>
</feature>
<dbReference type="Pfam" id="PF14317">
    <property type="entry name" value="YcxB"/>
    <property type="match status" value="1"/>
</dbReference>
<keyword evidence="4" id="KW-1185">Reference proteome</keyword>
<evidence type="ECO:0000313" key="3">
    <source>
        <dbReference type="EMBL" id="CAH9059160.1"/>
    </source>
</evidence>
<protein>
    <recommendedName>
        <fullName evidence="2">YcxB-like C-terminal domain-containing protein</fullName>
    </recommendedName>
</protein>
<evidence type="ECO:0000259" key="2">
    <source>
        <dbReference type="Pfam" id="PF14317"/>
    </source>
</evidence>
<keyword evidence="1" id="KW-1133">Transmembrane helix</keyword>